<feature type="compositionally biased region" description="Low complexity" evidence="5">
    <location>
        <begin position="256"/>
        <end position="267"/>
    </location>
</feature>
<feature type="domain" description="TF-B3" evidence="6">
    <location>
        <begin position="61"/>
        <end position="113"/>
    </location>
</feature>
<keyword evidence="8" id="KW-1185">Reference proteome</keyword>
<feature type="compositionally biased region" description="Polar residues" evidence="5">
    <location>
        <begin position="674"/>
        <end position="684"/>
    </location>
</feature>
<reference evidence="7" key="1">
    <citation type="submission" date="2017-08" db="EMBL/GenBank/DDBJ databases">
        <authorList>
            <person name="Polle J.E."/>
            <person name="Barry K."/>
            <person name="Cushman J."/>
            <person name="Schmutz J."/>
            <person name="Tran D."/>
            <person name="Hathwaick L.T."/>
            <person name="Yim W.C."/>
            <person name="Jenkins J."/>
            <person name="Mckie-Krisberg Z.M."/>
            <person name="Prochnik S."/>
            <person name="Lindquist E."/>
            <person name="Dockter R.B."/>
            <person name="Adam C."/>
            <person name="Molina H."/>
            <person name="Bunkerborg J."/>
            <person name="Jin E."/>
            <person name="Buchheim M."/>
            <person name="Magnuson J."/>
        </authorList>
    </citation>
    <scope>NUCLEOTIDE SEQUENCE</scope>
    <source>
        <strain evidence="7">CCAP 19/18</strain>
    </source>
</reference>
<evidence type="ECO:0000256" key="1">
    <source>
        <dbReference type="ARBA" id="ARBA00023015"/>
    </source>
</evidence>
<evidence type="ECO:0000256" key="5">
    <source>
        <dbReference type="SAM" id="MobiDB-lite"/>
    </source>
</evidence>
<dbReference type="PROSITE" id="PS50863">
    <property type="entry name" value="B3"/>
    <property type="match status" value="1"/>
</dbReference>
<dbReference type="SUPFAM" id="SSF101936">
    <property type="entry name" value="DNA-binding pseudobarrel domain"/>
    <property type="match status" value="1"/>
</dbReference>
<dbReference type="Gene3D" id="2.40.330.10">
    <property type="entry name" value="DNA-binding pseudobarrel domain"/>
    <property type="match status" value="1"/>
</dbReference>
<feature type="region of interest" description="Disordered" evidence="5">
    <location>
        <begin position="121"/>
        <end position="706"/>
    </location>
</feature>
<dbReference type="InterPro" id="IPR015300">
    <property type="entry name" value="DNA-bd_pseudobarrel_sf"/>
</dbReference>
<comment type="caution">
    <text evidence="7">The sequence shown here is derived from an EMBL/GenBank/DDBJ whole genome shotgun (WGS) entry which is preliminary data.</text>
</comment>
<evidence type="ECO:0000256" key="3">
    <source>
        <dbReference type="ARBA" id="ARBA00023163"/>
    </source>
</evidence>
<name>A0ABQ7GSG7_DUNSA</name>
<feature type="compositionally biased region" description="Low complexity" evidence="5">
    <location>
        <begin position="180"/>
        <end position="198"/>
    </location>
</feature>
<evidence type="ECO:0000313" key="7">
    <source>
        <dbReference type="EMBL" id="KAF5837561.1"/>
    </source>
</evidence>
<feature type="compositionally biased region" description="Low complexity" evidence="5">
    <location>
        <begin position="487"/>
        <end position="498"/>
    </location>
</feature>
<sequence>MSGPQDNWQAANDFANDKLTRFAHVQKMLRSHISGGFWLGGVSPLCPHLLQGKNQVAFEYQGQHWPVVFMQEKSGFSGGWRQCAMDNELVEGDVVVYEVVSPDRLKLYFFRSMDWNGSRAQRPSLESMQYPDAPAINWNGRKPVSTVEGRRERGATAHATPGGGRGTAATAASPRIRIKLPSSLRPAPSTAPSSPLPTKNQKRGSAVAMQQSEDPGPQDAAGPSSPPAAKRQKRGSAVAPQPDEGSGSVKKKEQAAKQQQGQGTKATRGGGARAAEADREGAGSGRPSKSKSLMDLVHSSPTVQLECEDDSWGSSSGGGSEGGDDGGVMDQDAGMLQKGSKEKGQKGSKEGEPSGPPTKDIQGGPTTALGTITHHHHATQGARGGASGTAPQSRGQRKRSREGGDDKDVEGLQERGSRDVGTGVLSESSKRREEAGERRVLREGQRKQQYKGGGVGDEEQVALAQAANGDGSSQKAAKRQVQSSERAGSAAGKAGKGACPQLPEQGGGVSRAGAQKRSAQPEPKEQGGGVSGAGVHRKSAAGKGSRVLDMQAVGGTGTEVGLQKKKSVTTRGPGLQQGQGGQSPKSVASKGVQPHQGLPKAKESVGSRAAAGVTSPAGRKAQATKPRKTAGEKGPESGAGVKCKGGSAEVGGGQKEKEKGGKSGVGGPSKKRQAPQSRANQSRETGPDVARFPERRRTNAQPIEGRQMGLVGEEALQGFWNIAEPEYDCEALLHEIGAVAKAEVRPVVVDEASGNCINAPPTLTISGSLGTGWTYDPQSGYFPVRFVNREGYYMRLEDGA</sequence>
<evidence type="ECO:0000259" key="6">
    <source>
        <dbReference type="PROSITE" id="PS50863"/>
    </source>
</evidence>
<evidence type="ECO:0000256" key="4">
    <source>
        <dbReference type="ARBA" id="ARBA00023242"/>
    </source>
</evidence>
<keyword evidence="1" id="KW-0805">Transcription regulation</keyword>
<keyword evidence="4" id="KW-0539">Nucleus</keyword>
<feature type="compositionally biased region" description="Basic and acidic residues" evidence="5">
    <location>
        <begin position="428"/>
        <end position="446"/>
    </location>
</feature>
<accession>A0ABQ7GSG7</accession>
<dbReference type="InterPro" id="IPR003340">
    <property type="entry name" value="B3_DNA-bd"/>
</dbReference>
<feature type="compositionally biased region" description="Basic and acidic residues" evidence="5">
    <location>
        <begin position="401"/>
        <end position="418"/>
    </location>
</feature>
<evidence type="ECO:0000256" key="2">
    <source>
        <dbReference type="ARBA" id="ARBA00023125"/>
    </source>
</evidence>
<keyword evidence="3" id="KW-0804">Transcription</keyword>
<protein>
    <recommendedName>
        <fullName evidence="6">TF-B3 domain-containing protein</fullName>
    </recommendedName>
</protein>
<dbReference type="Proteomes" id="UP000815325">
    <property type="component" value="Unassembled WGS sequence"/>
</dbReference>
<dbReference type="EMBL" id="MU069611">
    <property type="protein sequence ID" value="KAF5837561.1"/>
    <property type="molecule type" value="Genomic_DNA"/>
</dbReference>
<feature type="compositionally biased region" description="Basic and acidic residues" evidence="5">
    <location>
        <begin position="339"/>
        <end position="352"/>
    </location>
</feature>
<gene>
    <name evidence="7" type="ORF">DUNSADRAFT_4197</name>
</gene>
<organism evidence="7 8">
    <name type="scientific">Dunaliella salina</name>
    <name type="common">Green alga</name>
    <name type="synonym">Protococcus salinus</name>
    <dbReference type="NCBI Taxonomy" id="3046"/>
    <lineage>
        <taxon>Eukaryota</taxon>
        <taxon>Viridiplantae</taxon>
        <taxon>Chlorophyta</taxon>
        <taxon>core chlorophytes</taxon>
        <taxon>Chlorophyceae</taxon>
        <taxon>CS clade</taxon>
        <taxon>Chlamydomonadales</taxon>
        <taxon>Dunaliellaceae</taxon>
        <taxon>Dunaliella</taxon>
    </lineage>
</organism>
<evidence type="ECO:0000313" key="8">
    <source>
        <dbReference type="Proteomes" id="UP000815325"/>
    </source>
</evidence>
<dbReference type="CDD" id="cd10017">
    <property type="entry name" value="B3_DNA"/>
    <property type="match status" value="1"/>
</dbReference>
<feature type="compositionally biased region" description="Polar residues" evidence="5">
    <location>
        <begin position="470"/>
        <end position="486"/>
    </location>
</feature>
<keyword evidence="2" id="KW-0238">DNA-binding</keyword>
<proteinExistence type="predicted"/>